<dbReference type="GO" id="GO:0016829">
    <property type="term" value="F:lyase activity"/>
    <property type="evidence" value="ECO:0007669"/>
    <property type="project" value="UniProtKB-KW"/>
</dbReference>
<dbReference type="PANTHER" id="PTHR42905:SF16">
    <property type="entry name" value="CARBOXYPHOSPHONOENOLPYRUVATE PHOSPHONOMUTASE-LIKE PROTEIN (AFU_ORTHOLOGUE AFUA_5G07230)"/>
    <property type="match status" value="1"/>
</dbReference>
<gene>
    <name evidence="1" type="ORF">GTP77_13035</name>
</gene>
<dbReference type="Gene3D" id="3.20.20.60">
    <property type="entry name" value="Phosphoenolpyruvate-binding domains"/>
    <property type="match status" value="1"/>
</dbReference>
<sequence length="271" mass="28152">MSHAATAFRQLHQGPQLLRLANAWDAGSARLIESLGASAVATTSAGLAWSLGYADGHNMPASAAIAATQNIVRGLRVPLTVDMENGYSDNPAAVAAYIMLLTDSGVAGINIEDGGDAPDLLARKVEAIKKAAVTDGVDIFVNVRTDVYLRGLAPEGKRVQEVLARAQTYRSAGADGLFVPGICLPDEIRQVAAGAGLPLNVMDWPGVPAADELAALGVRRFSAGSGIAQALWGAAREMAQSFLDSGNSGPLAQKAMSYADIQNLFLGRPTK</sequence>
<dbReference type="InterPro" id="IPR039556">
    <property type="entry name" value="ICL/PEPM"/>
</dbReference>
<proteinExistence type="predicted"/>
<protein>
    <submittedName>
        <fullName evidence="1">Isocitrate lyase/phosphoenolpyruvate mutase family protein</fullName>
    </submittedName>
</protein>
<organism evidence="1 2">
    <name type="scientific">Pseudoduganella aquatica</name>
    <dbReference type="NCBI Taxonomy" id="2660641"/>
    <lineage>
        <taxon>Bacteria</taxon>
        <taxon>Pseudomonadati</taxon>
        <taxon>Pseudomonadota</taxon>
        <taxon>Betaproteobacteria</taxon>
        <taxon>Burkholderiales</taxon>
        <taxon>Oxalobacteraceae</taxon>
        <taxon>Telluria group</taxon>
        <taxon>Pseudoduganella</taxon>
    </lineage>
</organism>
<dbReference type="RefSeq" id="WP_161072582.1">
    <property type="nucleotide sequence ID" value="NZ_WWCU01000012.1"/>
</dbReference>
<dbReference type="AlphaFoldDB" id="A0A7X4HCG8"/>
<dbReference type="InterPro" id="IPR015813">
    <property type="entry name" value="Pyrv/PenolPyrv_kinase-like_dom"/>
</dbReference>
<dbReference type="Pfam" id="PF13714">
    <property type="entry name" value="PEP_mutase"/>
    <property type="match status" value="1"/>
</dbReference>
<evidence type="ECO:0000313" key="2">
    <source>
        <dbReference type="Proteomes" id="UP000450676"/>
    </source>
</evidence>
<evidence type="ECO:0000313" key="1">
    <source>
        <dbReference type="EMBL" id="MYN08258.1"/>
    </source>
</evidence>
<dbReference type="EMBL" id="WWCU01000012">
    <property type="protein sequence ID" value="MYN08258.1"/>
    <property type="molecule type" value="Genomic_DNA"/>
</dbReference>
<name>A0A7X4HCG8_9BURK</name>
<dbReference type="InterPro" id="IPR040442">
    <property type="entry name" value="Pyrv_kinase-like_dom_sf"/>
</dbReference>
<accession>A0A7X4HCG8</accession>
<reference evidence="1 2" key="1">
    <citation type="submission" date="2019-12" db="EMBL/GenBank/DDBJ databases">
        <title>Novel species isolated from a subtropical stream in China.</title>
        <authorList>
            <person name="Lu H."/>
        </authorList>
    </citation>
    <scope>NUCLEOTIDE SEQUENCE [LARGE SCALE GENOMIC DNA]</scope>
    <source>
        <strain evidence="1 2">FT127W</strain>
    </source>
</reference>
<comment type="caution">
    <text evidence="1">The sequence shown here is derived from an EMBL/GenBank/DDBJ whole genome shotgun (WGS) entry which is preliminary data.</text>
</comment>
<dbReference type="CDD" id="cd00377">
    <property type="entry name" value="ICL_PEPM"/>
    <property type="match status" value="1"/>
</dbReference>
<dbReference type="SUPFAM" id="SSF51621">
    <property type="entry name" value="Phosphoenolpyruvate/pyruvate domain"/>
    <property type="match status" value="1"/>
</dbReference>
<keyword evidence="1" id="KW-0456">Lyase</keyword>
<dbReference type="PANTHER" id="PTHR42905">
    <property type="entry name" value="PHOSPHOENOLPYRUVATE CARBOXYLASE"/>
    <property type="match status" value="1"/>
</dbReference>
<keyword evidence="1" id="KW-0670">Pyruvate</keyword>
<keyword evidence="2" id="KW-1185">Reference proteome</keyword>
<dbReference type="Proteomes" id="UP000450676">
    <property type="component" value="Unassembled WGS sequence"/>
</dbReference>